<accession>A0A7S2TZV6</accession>
<evidence type="ECO:0000313" key="2">
    <source>
        <dbReference type="EMBL" id="CAD9773626.1"/>
    </source>
</evidence>
<feature type="region of interest" description="Disordered" evidence="1">
    <location>
        <begin position="1"/>
        <end position="21"/>
    </location>
</feature>
<proteinExistence type="predicted"/>
<organism evidence="2">
    <name type="scientific">Lotharella oceanica</name>
    <dbReference type="NCBI Taxonomy" id="641309"/>
    <lineage>
        <taxon>Eukaryota</taxon>
        <taxon>Sar</taxon>
        <taxon>Rhizaria</taxon>
        <taxon>Cercozoa</taxon>
        <taxon>Chlorarachniophyceae</taxon>
        <taxon>Lotharella</taxon>
    </lineage>
</organism>
<feature type="region of interest" description="Disordered" evidence="1">
    <location>
        <begin position="217"/>
        <end position="241"/>
    </location>
</feature>
<reference evidence="2" key="1">
    <citation type="submission" date="2021-01" db="EMBL/GenBank/DDBJ databases">
        <authorList>
            <person name="Corre E."/>
            <person name="Pelletier E."/>
            <person name="Niang G."/>
            <person name="Scheremetjew M."/>
            <person name="Finn R."/>
            <person name="Kale V."/>
            <person name="Holt S."/>
            <person name="Cochrane G."/>
            <person name="Meng A."/>
            <person name="Brown T."/>
            <person name="Cohen L."/>
        </authorList>
    </citation>
    <scope>NUCLEOTIDE SEQUENCE</scope>
    <source>
        <strain evidence="2">CCMP622</strain>
    </source>
</reference>
<feature type="compositionally biased region" description="Basic and acidic residues" evidence="1">
    <location>
        <begin position="217"/>
        <end position="226"/>
    </location>
</feature>
<evidence type="ECO:0000256" key="1">
    <source>
        <dbReference type="SAM" id="MobiDB-lite"/>
    </source>
</evidence>
<gene>
    <name evidence="2" type="ORF">LSP00402_LOCUS17618</name>
</gene>
<sequence>MGLCQSDGARKGSNSNKTRKQDINTLADEYKARVEALETKLSELTTVFEQDRKNTAILALEKRLDDMASAEKKIQTCYNEVVAALQKVQAKLEGQDRKFHESNVESKSATVKLLKDTEDSHGQLTRDVREMKAEMSACVQDLRTAMQRLRSHTSAIVRIDEDINKLKGKIDSTANPVCDKGILNLGAGCIAGVSGIPDYHNSNLMIGAAKEFPRITSDDPNVDRLSLRPLTPGPASDNDLD</sequence>
<dbReference type="AlphaFoldDB" id="A0A7S2TZV6"/>
<dbReference type="EMBL" id="HBHP01028444">
    <property type="protein sequence ID" value="CAD9773626.1"/>
    <property type="molecule type" value="Transcribed_RNA"/>
</dbReference>
<name>A0A7S2TZV6_9EUKA</name>
<protein>
    <submittedName>
        <fullName evidence="2">Uncharacterized protein</fullName>
    </submittedName>
</protein>